<proteinExistence type="predicted"/>
<organism evidence="2 3">
    <name type="scientific">Candidatus Pullichristensenella stercorigallinarum</name>
    <dbReference type="NCBI Taxonomy" id="2840909"/>
    <lineage>
        <taxon>Bacteria</taxon>
        <taxon>Bacillati</taxon>
        <taxon>Bacillota</taxon>
        <taxon>Clostridia</taxon>
        <taxon>Candidatus Pullichristensenella</taxon>
    </lineage>
</organism>
<dbReference type="EMBL" id="DVFZ01000103">
    <property type="protein sequence ID" value="HIQ83615.1"/>
    <property type="molecule type" value="Genomic_DNA"/>
</dbReference>
<reference evidence="2" key="1">
    <citation type="submission" date="2020-10" db="EMBL/GenBank/DDBJ databases">
        <authorList>
            <person name="Gilroy R."/>
        </authorList>
    </citation>
    <scope>NUCLEOTIDE SEQUENCE</scope>
    <source>
        <strain evidence="2">ChiSjej6B24-2974</strain>
    </source>
</reference>
<accession>A0A9D1CYK2</accession>
<name>A0A9D1CYK2_9FIRM</name>
<dbReference type="Proteomes" id="UP000824260">
    <property type="component" value="Unassembled WGS sequence"/>
</dbReference>
<evidence type="ECO:0000313" key="3">
    <source>
        <dbReference type="Proteomes" id="UP000824260"/>
    </source>
</evidence>
<protein>
    <submittedName>
        <fullName evidence="2">Uncharacterized protein</fullName>
    </submittedName>
</protein>
<sequence>MTANFLFTFFMILHLQIIKILIHIRRRAEEATGRQGETERQGLPLSLSIFSAIFLRPTEPALPLPVTSIPVTSLSLHHSKSISTPKKGAKNHRPQENPAKRWSKKQTEIPVTGGRTRTGTASIVLRFCQDYCHNPWCATCLSQKNPACSVNIREYSHSCAFV</sequence>
<feature type="region of interest" description="Disordered" evidence="1">
    <location>
        <begin position="78"/>
        <end position="115"/>
    </location>
</feature>
<evidence type="ECO:0000256" key="1">
    <source>
        <dbReference type="SAM" id="MobiDB-lite"/>
    </source>
</evidence>
<gene>
    <name evidence="2" type="ORF">IAA52_11005</name>
</gene>
<comment type="caution">
    <text evidence="2">The sequence shown here is derived from an EMBL/GenBank/DDBJ whole genome shotgun (WGS) entry which is preliminary data.</text>
</comment>
<dbReference type="AlphaFoldDB" id="A0A9D1CYK2"/>
<evidence type="ECO:0000313" key="2">
    <source>
        <dbReference type="EMBL" id="HIQ83615.1"/>
    </source>
</evidence>
<reference evidence="2" key="2">
    <citation type="journal article" date="2021" name="PeerJ">
        <title>Extensive microbial diversity within the chicken gut microbiome revealed by metagenomics and culture.</title>
        <authorList>
            <person name="Gilroy R."/>
            <person name="Ravi A."/>
            <person name="Getino M."/>
            <person name="Pursley I."/>
            <person name="Horton D.L."/>
            <person name="Alikhan N.F."/>
            <person name="Baker D."/>
            <person name="Gharbi K."/>
            <person name="Hall N."/>
            <person name="Watson M."/>
            <person name="Adriaenssens E.M."/>
            <person name="Foster-Nyarko E."/>
            <person name="Jarju S."/>
            <person name="Secka A."/>
            <person name="Antonio M."/>
            <person name="Oren A."/>
            <person name="Chaudhuri R.R."/>
            <person name="La Ragione R."/>
            <person name="Hildebrand F."/>
            <person name="Pallen M.J."/>
        </authorList>
    </citation>
    <scope>NUCLEOTIDE SEQUENCE</scope>
    <source>
        <strain evidence="2">ChiSjej6B24-2974</strain>
    </source>
</reference>